<sequence length="338" mass="34846">MEELFEGATCIICQEVLHRATSVQPCLHSFCSACLSGWLKRRGPALCPLCRKPVAAVTRNYTLSGLVEGLLKAHPDQQRADKELAELDAQDALQEAGYDLAKFLARGAAAADAGAAAAAAAPAPLLGGPAPAAAAGDASGSEASDSDEAEGSGDEAGPRCFHCGDAAWQTLGAAAGLLAGDVAEASGLALRALHGNDFEREMLEEWLRGHRGGRVGGMGGLGGALAAALADPNPEGAPPVQVRFPGAAVVAAPGAAAAAAAAPLPAGSWTDLLACRPCAVAVAHGVVYSLRERIPEGELPERARGRPRCWYGRHCRTQGHKPEHAQRLDHICEQTRFR</sequence>
<dbReference type="Pfam" id="PF00097">
    <property type="entry name" value="zf-C3HC4"/>
    <property type="match status" value="1"/>
</dbReference>
<evidence type="ECO:0000256" key="2">
    <source>
        <dbReference type="ARBA" id="ARBA00022771"/>
    </source>
</evidence>
<reference evidence="7" key="1">
    <citation type="submission" date="2021-01" db="EMBL/GenBank/DDBJ databases">
        <authorList>
            <person name="Corre E."/>
            <person name="Pelletier E."/>
            <person name="Niang G."/>
            <person name="Scheremetjew M."/>
            <person name="Finn R."/>
            <person name="Kale V."/>
            <person name="Holt S."/>
            <person name="Cochrane G."/>
            <person name="Meng A."/>
            <person name="Brown T."/>
            <person name="Cohen L."/>
        </authorList>
    </citation>
    <scope>NUCLEOTIDE SEQUENCE</scope>
    <source>
        <strain evidence="7">Pbaha01</strain>
    </source>
</reference>
<dbReference type="InterPro" id="IPR018957">
    <property type="entry name" value="Znf_C3HC4_RING-type"/>
</dbReference>
<keyword evidence="3" id="KW-0862">Zinc</keyword>
<dbReference type="PANTHER" id="PTHR16079">
    <property type="entry name" value="UBIQUITIN LIGASE PROTEIN CHFR"/>
    <property type="match status" value="1"/>
</dbReference>
<gene>
    <name evidence="7" type="ORF">PBAH0796_LOCUS5185</name>
</gene>
<dbReference type="EMBL" id="HBEG01008701">
    <property type="protein sequence ID" value="CAD8349446.1"/>
    <property type="molecule type" value="Transcribed_RNA"/>
</dbReference>
<dbReference type="GO" id="GO:0004842">
    <property type="term" value="F:ubiquitin-protein transferase activity"/>
    <property type="evidence" value="ECO:0007669"/>
    <property type="project" value="TreeGrafter"/>
</dbReference>
<dbReference type="GO" id="GO:0006511">
    <property type="term" value="P:ubiquitin-dependent protein catabolic process"/>
    <property type="evidence" value="ECO:0007669"/>
    <property type="project" value="TreeGrafter"/>
</dbReference>
<evidence type="ECO:0000256" key="4">
    <source>
        <dbReference type="PROSITE-ProRule" id="PRU00175"/>
    </source>
</evidence>
<dbReference type="PANTHER" id="PTHR16079:SF4">
    <property type="entry name" value="E3 UBIQUITIN-PROTEIN LIGASE CHFR"/>
    <property type="match status" value="1"/>
</dbReference>
<name>A0A7S0FBG8_9DINO</name>
<dbReference type="InterPro" id="IPR052256">
    <property type="entry name" value="E3_ubiquitin-ligase_CHFR"/>
</dbReference>
<feature type="compositionally biased region" description="Low complexity" evidence="5">
    <location>
        <begin position="130"/>
        <end position="143"/>
    </location>
</feature>
<dbReference type="Gene3D" id="3.30.40.10">
    <property type="entry name" value="Zinc/RING finger domain, C3HC4 (zinc finger)"/>
    <property type="match status" value="1"/>
</dbReference>
<dbReference type="SMART" id="SM00184">
    <property type="entry name" value="RING"/>
    <property type="match status" value="1"/>
</dbReference>
<evidence type="ECO:0000256" key="1">
    <source>
        <dbReference type="ARBA" id="ARBA00022723"/>
    </source>
</evidence>
<evidence type="ECO:0000256" key="3">
    <source>
        <dbReference type="ARBA" id="ARBA00022833"/>
    </source>
</evidence>
<evidence type="ECO:0000259" key="6">
    <source>
        <dbReference type="PROSITE" id="PS50089"/>
    </source>
</evidence>
<dbReference type="PROSITE" id="PS50089">
    <property type="entry name" value="ZF_RING_2"/>
    <property type="match status" value="1"/>
</dbReference>
<dbReference type="InterPro" id="IPR017907">
    <property type="entry name" value="Znf_RING_CS"/>
</dbReference>
<feature type="compositionally biased region" description="Acidic residues" evidence="5">
    <location>
        <begin position="144"/>
        <end position="153"/>
    </location>
</feature>
<protein>
    <recommendedName>
        <fullName evidence="6">RING-type domain-containing protein</fullName>
    </recommendedName>
</protein>
<evidence type="ECO:0000313" key="7">
    <source>
        <dbReference type="EMBL" id="CAD8349446.1"/>
    </source>
</evidence>
<feature type="domain" description="RING-type" evidence="6">
    <location>
        <begin position="10"/>
        <end position="51"/>
    </location>
</feature>
<accession>A0A7S0FBG8</accession>
<dbReference type="GO" id="GO:0016567">
    <property type="term" value="P:protein ubiquitination"/>
    <property type="evidence" value="ECO:0007669"/>
    <property type="project" value="TreeGrafter"/>
</dbReference>
<proteinExistence type="predicted"/>
<keyword evidence="1" id="KW-0479">Metal-binding</keyword>
<dbReference type="SUPFAM" id="SSF57850">
    <property type="entry name" value="RING/U-box"/>
    <property type="match status" value="1"/>
</dbReference>
<dbReference type="InterPro" id="IPR013083">
    <property type="entry name" value="Znf_RING/FYVE/PHD"/>
</dbReference>
<dbReference type="InterPro" id="IPR001841">
    <property type="entry name" value="Znf_RING"/>
</dbReference>
<dbReference type="AlphaFoldDB" id="A0A7S0FBG8"/>
<dbReference type="PROSITE" id="PS00518">
    <property type="entry name" value="ZF_RING_1"/>
    <property type="match status" value="1"/>
</dbReference>
<dbReference type="GO" id="GO:0008270">
    <property type="term" value="F:zinc ion binding"/>
    <property type="evidence" value="ECO:0007669"/>
    <property type="project" value="UniProtKB-KW"/>
</dbReference>
<dbReference type="GO" id="GO:0005634">
    <property type="term" value="C:nucleus"/>
    <property type="evidence" value="ECO:0007669"/>
    <property type="project" value="TreeGrafter"/>
</dbReference>
<organism evidence="7">
    <name type="scientific">Pyrodinium bahamense</name>
    <dbReference type="NCBI Taxonomy" id="73915"/>
    <lineage>
        <taxon>Eukaryota</taxon>
        <taxon>Sar</taxon>
        <taxon>Alveolata</taxon>
        <taxon>Dinophyceae</taxon>
        <taxon>Gonyaulacales</taxon>
        <taxon>Pyrocystaceae</taxon>
        <taxon>Pyrodinium</taxon>
    </lineage>
</organism>
<feature type="region of interest" description="Disordered" evidence="5">
    <location>
        <begin position="130"/>
        <end position="157"/>
    </location>
</feature>
<evidence type="ECO:0000256" key="5">
    <source>
        <dbReference type="SAM" id="MobiDB-lite"/>
    </source>
</evidence>
<keyword evidence="2 4" id="KW-0863">Zinc-finger</keyword>